<sequence length="328" mass="38052">MRILCMLNLDIFRLSMGWALEALGHDVYHMNIIDEQRLEQAIRLHRPDFFFDMGWDGQHLNWDNLNMMRETLKRHGVYHVYFAEEDSLHYDNWSQKYVQTTKPDFVLTRGWECVERYKEQGYRSAYLDVGCNPDFHRPVEAQPDLMCDVSVVCNGQFIWDIYRRKSIHDLVVPLFDGPFHVQIWGRDWENAAEYYGKTPNPGVHRGKLEFHRTPQAYSSAKINISVQSMDDQLSNRTLDILSTGGFLLTSNTSAVRTKLLPGVCCAVSDSPEETLEQIQYYLTHEDDRSRIAAAGMQLAREHLSYQATLPFVLEQVQQAINERGGVNP</sequence>
<dbReference type="GO" id="GO:0016757">
    <property type="term" value="F:glycosyltransferase activity"/>
    <property type="evidence" value="ECO:0007669"/>
    <property type="project" value="UniProtKB-KW"/>
</dbReference>
<dbReference type="RefSeq" id="WP_379896210.1">
    <property type="nucleotide sequence ID" value="NZ_CBCSCT010000006.1"/>
</dbReference>
<feature type="domain" description="Spore protein YkvP/CgeB glycosyl transferase-like" evidence="2">
    <location>
        <begin position="179"/>
        <end position="309"/>
    </location>
</feature>
<dbReference type="EMBL" id="JBHSQV010000184">
    <property type="protein sequence ID" value="MFC5988729.1"/>
    <property type="molecule type" value="Genomic_DNA"/>
</dbReference>
<keyword evidence="4" id="KW-1185">Reference proteome</keyword>
<dbReference type="SUPFAM" id="SSF53756">
    <property type="entry name" value="UDP-Glycosyltransferase/glycogen phosphorylase"/>
    <property type="match status" value="1"/>
</dbReference>
<reference evidence="4" key="1">
    <citation type="journal article" date="2019" name="Int. J. Syst. Evol. Microbiol.">
        <title>The Global Catalogue of Microorganisms (GCM) 10K type strain sequencing project: providing services to taxonomists for standard genome sequencing and annotation.</title>
        <authorList>
            <consortium name="The Broad Institute Genomics Platform"/>
            <consortium name="The Broad Institute Genome Sequencing Center for Infectious Disease"/>
            <person name="Wu L."/>
            <person name="Ma J."/>
        </authorList>
    </citation>
    <scope>NUCLEOTIDE SEQUENCE [LARGE SCALE GENOMIC DNA]</scope>
    <source>
        <strain evidence="4">CCM 8749</strain>
    </source>
</reference>
<dbReference type="EC" id="2.4.-.-" evidence="3"/>
<dbReference type="Pfam" id="PF12996">
    <property type="entry name" value="DUF3880"/>
    <property type="match status" value="1"/>
</dbReference>
<keyword evidence="3" id="KW-0808">Transferase</keyword>
<organism evidence="3 4">
    <name type="scientific">Marinicrinis lubricantis</name>
    <dbReference type="NCBI Taxonomy" id="2086470"/>
    <lineage>
        <taxon>Bacteria</taxon>
        <taxon>Bacillati</taxon>
        <taxon>Bacillota</taxon>
        <taxon>Bacilli</taxon>
        <taxon>Bacillales</taxon>
        <taxon>Paenibacillaceae</taxon>
    </lineage>
</organism>
<dbReference type="Proteomes" id="UP001596250">
    <property type="component" value="Unassembled WGS sequence"/>
</dbReference>
<dbReference type="InterPro" id="IPR055259">
    <property type="entry name" value="YkvP/CgeB_Glyco_trans-like"/>
</dbReference>
<comment type="caution">
    <text evidence="3">The sequence shown here is derived from an EMBL/GenBank/DDBJ whole genome shotgun (WGS) entry which is preliminary data.</text>
</comment>
<gene>
    <name evidence="3" type="ORF">ACFPXP_20185</name>
</gene>
<dbReference type="InterPro" id="IPR024542">
    <property type="entry name" value="YkvP_N"/>
</dbReference>
<name>A0ABW1IUE1_9BACL</name>
<protein>
    <submittedName>
        <fullName evidence="3">Glycosyltransferase</fullName>
        <ecNumber evidence="3">2.4.-.-</ecNumber>
    </submittedName>
</protein>
<evidence type="ECO:0000259" key="1">
    <source>
        <dbReference type="Pfam" id="PF12996"/>
    </source>
</evidence>
<feature type="domain" description="Spore protein YkvP N-terminal" evidence="1">
    <location>
        <begin position="6"/>
        <end position="108"/>
    </location>
</feature>
<evidence type="ECO:0000313" key="4">
    <source>
        <dbReference type="Proteomes" id="UP001596250"/>
    </source>
</evidence>
<accession>A0ABW1IUE1</accession>
<evidence type="ECO:0000259" key="2">
    <source>
        <dbReference type="Pfam" id="PF13524"/>
    </source>
</evidence>
<dbReference type="Pfam" id="PF13524">
    <property type="entry name" value="Glyco_trans_1_2"/>
    <property type="match status" value="1"/>
</dbReference>
<proteinExistence type="predicted"/>
<keyword evidence="3" id="KW-0328">Glycosyltransferase</keyword>
<evidence type="ECO:0000313" key="3">
    <source>
        <dbReference type="EMBL" id="MFC5988729.1"/>
    </source>
</evidence>